<dbReference type="InterPro" id="IPR007219">
    <property type="entry name" value="XnlR_reg_dom"/>
</dbReference>
<evidence type="ECO:0000313" key="11">
    <source>
        <dbReference type="Proteomes" id="UP000664132"/>
    </source>
</evidence>
<dbReference type="EMBL" id="JAFJYH010000108">
    <property type="protein sequence ID" value="KAG4419329.1"/>
    <property type="molecule type" value="Genomic_DNA"/>
</dbReference>
<evidence type="ECO:0000256" key="5">
    <source>
        <dbReference type="ARBA" id="ARBA00022833"/>
    </source>
</evidence>
<dbReference type="GO" id="GO:0005634">
    <property type="term" value="C:nucleus"/>
    <property type="evidence" value="ECO:0007669"/>
    <property type="project" value="UniProtKB-SubCell"/>
</dbReference>
<keyword evidence="11" id="KW-1185">Reference proteome</keyword>
<dbReference type="GO" id="GO:0000978">
    <property type="term" value="F:RNA polymerase II cis-regulatory region sequence-specific DNA binding"/>
    <property type="evidence" value="ECO:0007669"/>
    <property type="project" value="InterPro"/>
</dbReference>
<protein>
    <recommendedName>
        <fullName evidence="9">C2H2-type domain-containing protein</fullName>
    </recommendedName>
</protein>
<dbReference type="InterPro" id="IPR013087">
    <property type="entry name" value="Znf_C2H2_type"/>
</dbReference>
<feature type="region of interest" description="Disordered" evidence="8">
    <location>
        <begin position="323"/>
        <end position="358"/>
    </location>
</feature>
<dbReference type="CDD" id="cd12148">
    <property type="entry name" value="fungal_TF_MHR"/>
    <property type="match status" value="1"/>
</dbReference>
<sequence length="894" mass="100271">MASVDGIATSPQAAASLKEFRCTFGSCTKSFSRAEHLHRHALNHDETKGVNTCERYRHMSRHREKDAEAGGEGMGKLQTRKRLWRDSDGTVVAKRRPELEKPKKASTRRRSNRVEANETSSAYFSHENEPLSPPGSMEGSNGMDPMEASGTVHDTDLWPVGDVLFTGDDNMPPESYDFLLNASWGSKPQENSGTDLLYNDLFAPDTASSFNNPFTTASYYNWLFGNESWPDVESSAIDPRFSMMGNAAPQAPSSIDSRGFSVSNSSGTSTDYSSTSQHYEQSPLGYGLARDEPNPETSAANQILAMSKMAEYNLASNLGYQSVSAESPKNHPAHSASPGFFPTPSTAGSSHEPYHSLAKPPRKLPLVDELARQGILNLIQRAGPKTPDGSEINADHPLLALPVLQEYCDLYFKRFNVSYPLLHQATFEPASVDPLLLISVLLLGATYDTKESHLVAVCIHDTLRAQVFGNPAFNTRPTLWVLQTILLVECFGKSRAGQLQHDMSHLFHGLLINLIRRSDCQSARCQISSEDNDPNHRWLAEVDAEQRRRLALLCFMWDTQHAVLFSQSLCMSAAELKLTLPWNDALWEAETAQEWLSIKATEQPQPQYLSVLKKYINPRPDVNMRPLNALSRVLMLHGLMSVSWDLNRRDQTSLGLSMTGKEEPWQSRIARSYDAWKSDFDNYSKHTLQTLSDHEPTKDSFQRFCVANLAIYHAAHIILHVEINDLQIYAGASHIIGRPVMKTDQDRSRQRIEQWAKHRSMAAATASSHAARILRDGIRKLKDWDAGDYFHYPWCLYLATLTCWAFQMCSKSEENGEARDLSEDEEDSDWDARAEMNALISAMTRSNLEDLWKVAGKYRTGDLPRVMAKHLARVRWAVVQEGMIVLKGLVGKTK</sequence>
<keyword evidence="2" id="KW-0479">Metal-binding</keyword>
<dbReference type="AlphaFoldDB" id="A0A8H7TD20"/>
<name>A0A8H7TD20_9HELO</name>
<reference evidence="10" key="1">
    <citation type="submission" date="2021-02" db="EMBL/GenBank/DDBJ databases">
        <title>Genome sequence Cadophora malorum strain M34.</title>
        <authorList>
            <person name="Stefanovic E."/>
            <person name="Vu D."/>
            <person name="Scully C."/>
            <person name="Dijksterhuis J."/>
            <person name="Roader J."/>
            <person name="Houbraken J."/>
        </authorList>
    </citation>
    <scope>NUCLEOTIDE SEQUENCE</scope>
    <source>
        <strain evidence="10">M34</strain>
    </source>
</reference>
<evidence type="ECO:0000256" key="3">
    <source>
        <dbReference type="ARBA" id="ARBA00022737"/>
    </source>
</evidence>
<accession>A0A8H7TD20</accession>
<proteinExistence type="predicted"/>
<feature type="region of interest" description="Disordered" evidence="8">
    <location>
        <begin position="89"/>
        <end position="139"/>
    </location>
</feature>
<evidence type="ECO:0000256" key="4">
    <source>
        <dbReference type="ARBA" id="ARBA00022771"/>
    </source>
</evidence>
<dbReference type="PANTHER" id="PTHR40626:SF18">
    <property type="entry name" value="NICOTINATE CATABOLISM CLUSTER-SPECIFIC TRANSCRIPTION FACTOR"/>
    <property type="match status" value="1"/>
</dbReference>
<feature type="domain" description="C2H2-type" evidence="9">
    <location>
        <begin position="20"/>
        <end position="49"/>
    </location>
</feature>
<evidence type="ECO:0000256" key="1">
    <source>
        <dbReference type="ARBA" id="ARBA00004123"/>
    </source>
</evidence>
<evidence type="ECO:0000256" key="8">
    <source>
        <dbReference type="SAM" id="MobiDB-lite"/>
    </source>
</evidence>
<keyword evidence="3" id="KW-0677">Repeat</keyword>
<dbReference type="GO" id="GO:0000981">
    <property type="term" value="F:DNA-binding transcription factor activity, RNA polymerase II-specific"/>
    <property type="evidence" value="ECO:0007669"/>
    <property type="project" value="InterPro"/>
</dbReference>
<dbReference type="GO" id="GO:0008270">
    <property type="term" value="F:zinc ion binding"/>
    <property type="evidence" value="ECO:0007669"/>
    <property type="project" value="UniProtKB-KW"/>
</dbReference>
<evidence type="ECO:0000256" key="7">
    <source>
        <dbReference type="PROSITE-ProRule" id="PRU00042"/>
    </source>
</evidence>
<dbReference type="Gene3D" id="3.30.160.60">
    <property type="entry name" value="Classic Zinc Finger"/>
    <property type="match status" value="1"/>
</dbReference>
<evidence type="ECO:0000259" key="9">
    <source>
        <dbReference type="PROSITE" id="PS50157"/>
    </source>
</evidence>
<dbReference type="PROSITE" id="PS00028">
    <property type="entry name" value="ZINC_FINGER_C2H2_1"/>
    <property type="match status" value="1"/>
</dbReference>
<organism evidence="10 11">
    <name type="scientific">Cadophora malorum</name>
    <dbReference type="NCBI Taxonomy" id="108018"/>
    <lineage>
        <taxon>Eukaryota</taxon>
        <taxon>Fungi</taxon>
        <taxon>Dikarya</taxon>
        <taxon>Ascomycota</taxon>
        <taxon>Pezizomycotina</taxon>
        <taxon>Leotiomycetes</taxon>
        <taxon>Helotiales</taxon>
        <taxon>Ploettnerulaceae</taxon>
        <taxon>Cadophora</taxon>
    </lineage>
</organism>
<dbReference type="PROSITE" id="PS50157">
    <property type="entry name" value="ZINC_FINGER_C2H2_2"/>
    <property type="match status" value="1"/>
</dbReference>
<dbReference type="GO" id="GO:0000785">
    <property type="term" value="C:chromatin"/>
    <property type="evidence" value="ECO:0007669"/>
    <property type="project" value="TreeGrafter"/>
</dbReference>
<keyword evidence="6" id="KW-0539">Nucleus</keyword>
<dbReference type="OrthoDB" id="1405595at2759"/>
<comment type="caution">
    <text evidence="10">The sequence shown here is derived from an EMBL/GenBank/DDBJ whole genome shotgun (WGS) entry which is preliminary data.</text>
</comment>
<evidence type="ECO:0000313" key="10">
    <source>
        <dbReference type="EMBL" id="KAG4419329.1"/>
    </source>
</evidence>
<gene>
    <name evidence="10" type="ORF">IFR04_007563</name>
</gene>
<feature type="compositionally biased region" description="Low complexity" evidence="8">
    <location>
        <begin position="261"/>
        <end position="276"/>
    </location>
</feature>
<keyword evidence="4 7" id="KW-0863">Zinc-finger</keyword>
<evidence type="ECO:0000256" key="2">
    <source>
        <dbReference type="ARBA" id="ARBA00022723"/>
    </source>
</evidence>
<evidence type="ECO:0000256" key="6">
    <source>
        <dbReference type="ARBA" id="ARBA00023242"/>
    </source>
</evidence>
<dbReference type="Proteomes" id="UP000664132">
    <property type="component" value="Unassembled WGS sequence"/>
</dbReference>
<dbReference type="PANTHER" id="PTHR40626">
    <property type="entry name" value="MIP31509P"/>
    <property type="match status" value="1"/>
</dbReference>
<comment type="subcellular location">
    <subcellularLocation>
        <location evidence="1">Nucleus</location>
    </subcellularLocation>
</comment>
<keyword evidence="5" id="KW-0862">Zinc</keyword>
<dbReference type="InterPro" id="IPR051059">
    <property type="entry name" value="VerF-like"/>
</dbReference>
<feature type="region of interest" description="Disordered" evidence="8">
    <location>
        <begin position="247"/>
        <end position="295"/>
    </location>
</feature>
<dbReference type="Pfam" id="PF04082">
    <property type="entry name" value="Fungal_trans"/>
    <property type="match status" value="1"/>
</dbReference>
<dbReference type="GO" id="GO:0006351">
    <property type="term" value="P:DNA-templated transcription"/>
    <property type="evidence" value="ECO:0007669"/>
    <property type="project" value="InterPro"/>
</dbReference>